<dbReference type="Gene3D" id="3.30.43.10">
    <property type="entry name" value="Uridine Diphospho-n-acetylenolpyruvylglucosamine Reductase, domain 2"/>
    <property type="match status" value="1"/>
</dbReference>
<dbReference type="RefSeq" id="WP_345479000.1">
    <property type="nucleotide sequence ID" value="NZ_BAABLP010000001.1"/>
</dbReference>
<dbReference type="Proteomes" id="UP001500121">
    <property type="component" value="Unassembled WGS sequence"/>
</dbReference>
<feature type="domain" description="FAD-binding PCMH-type" evidence="2">
    <location>
        <begin position="8"/>
        <end position="172"/>
    </location>
</feature>
<dbReference type="PROSITE" id="PS51387">
    <property type="entry name" value="FAD_PCMH"/>
    <property type="match status" value="1"/>
</dbReference>
<reference evidence="4" key="1">
    <citation type="journal article" date="2019" name="Int. J. Syst. Evol. Microbiol.">
        <title>The Global Catalogue of Microorganisms (GCM) 10K type strain sequencing project: providing services to taxonomists for standard genome sequencing and annotation.</title>
        <authorList>
            <consortium name="The Broad Institute Genomics Platform"/>
            <consortium name="The Broad Institute Genome Sequencing Center for Infectious Disease"/>
            <person name="Wu L."/>
            <person name="Ma J."/>
        </authorList>
    </citation>
    <scope>NUCLEOTIDE SEQUENCE [LARGE SCALE GENOMIC DNA]</scope>
    <source>
        <strain evidence="4">JCM 19015</strain>
    </source>
</reference>
<dbReference type="PANTHER" id="PTHR43762:SF1">
    <property type="entry name" value="D-ARABINONO-1,4-LACTONE OXIDASE"/>
    <property type="match status" value="1"/>
</dbReference>
<dbReference type="PANTHER" id="PTHR43762">
    <property type="entry name" value="L-GULONOLACTONE OXIDASE"/>
    <property type="match status" value="1"/>
</dbReference>
<keyword evidence="4" id="KW-1185">Reference proteome</keyword>
<gene>
    <name evidence="3" type="ORF">GCM10025783_01630</name>
</gene>
<evidence type="ECO:0000256" key="1">
    <source>
        <dbReference type="ARBA" id="ARBA00023002"/>
    </source>
</evidence>
<sequence length="417" mass="44618">MRNWSGTYEYRASSVEAPTSVAEVQQLVARSPRIRALGTRHSFNDVADTEGVLVTTTEIPADFAIDEERRVLTVGAGTRYAAVATHLTEQGWALHNMGSLPHISVAGAISTGTHGSGDLNGNLSTAVRGLQLVGPDGELRWVRHGDPDFAGSVVALGLLGVVVRVELAIEPTYLIRQDVYRGLAWSTLLSNVPAVTGAGYSVSIFTDWVTDPIQQVWVKRRLASADEPVADELSGAVRDGSNSALIVEGVGDNTTQLGVAGAWSATLPHFRIDSTPSNGDEIQTEYFIDRADAPAALAAVRELGADIAPHLLVTELRTMAADDLWISPATGRESLAIHFTFKNDQAAVEALCPRIEAALEPFAPRPHWGKVNTMPKAVVASRYPRFADFRALVERTDPDRKFVGPATAALLDAAVTA</sequence>
<protein>
    <submittedName>
        <fullName evidence="3">FAD-binding protein</fullName>
    </submittedName>
</protein>
<dbReference type="InterPro" id="IPR036318">
    <property type="entry name" value="FAD-bd_PCMH-like_sf"/>
</dbReference>
<evidence type="ECO:0000313" key="4">
    <source>
        <dbReference type="Proteomes" id="UP001500121"/>
    </source>
</evidence>
<proteinExistence type="predicted"/>
<dbReference type="Pfam" id="PF04030">
    <property type="entry name" value="ALO"/>
    <property type="match status" value="1"/>
</dbReference>
<dbReference type="SUPFAM" id="SSF56176">
    <property type="entry name" value="FAD-binding/transporter-associated domain-like"/>
    <property type="match status" value="1"/>
</dbReference>
<dbReference type="Gene3D" id="1.10.45.10">
    <property type="entry name" value="Vanillyl-alcohol Oxidase, Chain A, domain 4"/>
    <property type="match status" value="1"/>
</dbReference>
<dbReference type="InterPro" id="IPR007173">
    <property type="entry name" value="ALO_C"/>
</dbReference>
<dbReference type="InterPro" id="IPR010031">
    <property type="entry name" value="FAD_lactone_oxidase-like"/>
</dbReference>
<comment type="caution">
    <text evidence="3">The sequence shown here is derived from an EMBL/GenBank/DDBJ whole genome shotgun (WGS) entry which is preliminary data.</text>
</comment>
<dbReference type="Gene3D" id="3.30.465.10">
    <property type="match status" value="1"/>
</dbReference>
<dbReference type="InterPro" id="IPR016166">
    <property type="entry name" value="FAD-bd_PCMH"/>
</dbReference>
<dbReference type="PIRSF" id="PIRSF000136">
    <property type="entry name" value="LGO_GLO"/>
    <property type="match status" value="1"/>
</dbReference>
<evidence type="ECO:0000313" key="3">
    <source>
        <dbReference type="EMBL" id="GAA4735449.1"/>
    </source>
</evidence>
<dbReference type="InterPro" id="IPR006094">
    <property type="entry name" value="Oxid_FAD_bind_N"/>
</dbReference>
<dbReference type="InterPro" id="IPR016171">
    <property type="entry name" value="Vanillyl_alc_oxidase_C-sub2"/>
</dbReference>
<evidence type="ECO:0000259" key="2">
    <source>
        <dbReference type="PROSITE" id="PS51387"/>
    </source>
</evidence>
<dbReference type="EMBL" id="BAABLP010000001">
    <property type="protein sequence ID" value="GAA4735449.1"/>
    <property type="molecule type" value="Genomic_DNA"/>
</dbReference>
<dbReference type="Pfam" id="PF01565">
    <property type="entry name" value="FAD_binding_4"/>
    <property type="match status" value="1"/>
</dbReference>
<accession>A0ABP8YR82</accession>
<dbReference type="Gene3D" id="3.30.70.2520">
    <property type="match status" value="1"/>
</dbReference>
<dbReference type="InterPro" id="IPR016169">
    <property type="entry name" value="FAD-bd_PCMH_sub2"/>
</dbReference>
<keyword evidence="1" id="KW-0560">Oxidoreductase</keyword>
<organism evidence="3 4">
    <name type="scientific">Amnibacterium soli</name>
    <dbReference type="NCBI Taxonomy" id="1282736"/>
    <lineage>
        <taxon>Bacteria</taxon>
        <taxon>Bacillati</taxon>
        <taxon>Actinomycetota</taxon>
        <taxon>Actinomycetes</taxon>
        <taxon>Micrococcales</taxon>
        <taxon>Microbacteriaceae</taxon>
        <taxon>Amnibacterium</taxon>
    </lineage>
</organism>
<name>A0ABP8YR82_9MICO</name>
<dbReference type="Gene3D" id="3.30.70.2530">
    <property type="match status" value="1"/>
</dbReference>
<dbReference type="InterPro" id="IPR016167">
    <property type="entry name" value="FAD-bd_PCMH_sub1"/>
</dbReference>